<accession>A0ACB8B626</accession>
<dbReference type="EMBL" id="MU266547">
    <property type="protein sequence ID" value="KAH7920999.1"/>
    <property type="molecule type" value="Genomic_DNA"/>
</dbReference>
<evidence type="ECO:0000313" key="2">
    <source>
        <dbReference type="Proteomes" id="UP000790709"/>
    </source>
</evidence>
<name>A0ACB8B626_9AGAM</name>
<keyword evidence="2" id="KW-1185">Reference proteome</keyword>
<reference evidence="1" key="1">
    <citation type="journal article" date="2021" name="New Phytol.">
        <title>Evolutionary innovations through gain and loss of genes in the ectomycorrhizal Boletales.</title>
        <authorList>
            <person name="Wu G."/>
            <person name="Miyauchi S."/>
            <person name="Morin E."/>
            <person name="Kuo A."/>
            <person name="Drula E."/>
            <person name="Varga T."/>
            <person name="Kohler A."/>
            <person name="Feng B."/>
            <person name="Cao Y."/>
            <person name="Lipzen A."/>
            <person name="Daum C."/>
            <person name="Hundley H."/>
            <person name="Pangilinan J."/>
            <person name="Johnson J."/>
            <person name="Barry K."/>
            <person name="LaButti K."/>
            <person name="Ng V."/>
            <person name="Ahrendt S."/>
            <person name="Min B."/>
            <person name="Choi I.G."/>
            <person name="Park H."/>
            <person name="Plett J.M."/>
            <person name="Magnuson J."/>
            <person name="Spatafora J.W."/>
            <person name="Nagy L.G."/>
            <person name="Henrissat B."/>
            <person name="Grigoriev I.V."/>
            <person name="Yang Z.L."/>
            <person name="Xu J."/>
            <person name="Martin F.M."/>
        </authorList>
    </citation>
    <scope>NUCLEOTIDE SEQUENCE</scope>
    <source>
        <strain evidence="1">KUC20120723A-06</strain>
    </source>
</reference>
<organism evidence="1 2">
    <name type="scientific">Leucogyrophana mollusca</name>
    <dbReference type="NCBI Taxonomy" id="85980"/>
    <lineage>
        <taxon>Eukaryota</taxon>
        <taxon>Fungi</taxon>
        <taxon>Dikarya</taxon>
        <taxon>Basidiomycota</taxon>
        <taxon>Agaricomycotina</taxon>
        <taxon>Agaricomycetes</taxon>
        <taxon>Agaricomycetidae</taxon>
        <taxon>Boletales</taxon>
        <taxon>Boletales incertae sedis</taxon>
        <taxon>Leucogyrophana</taxon>
    </lineage>
</organism>
<protein>
    <submittedName>
        <fullName evidence="1">Uncharacterized protein</fullName>
    </submittedName>
</protein>
<dbReference type="Proteomes" id="UP000790709">
    <property type="component" value="Unassembled WGS sequence"/>
</dbReference>
<comment type="caution">
    <text evidence="1">The sequence shown here is derived from an EMBL/GenBank/DDBJ whole genome shotgun (WGS) entry which is preliminary data.</text>
</comment>
<evidence type="ECO:0000313" key="1">
    <source>
        <dbReference type="EMBL" id="KAH7920999.1"/>
    </source>
</evidence>
<proteinExistence type="predicted"/>
<sequence length="124" mass="13436">MDASHFNAAVLQVVSMIPPQRVMSCGHLAKLIGAPRQSRRVSEVVRFLAHTTPSAPWHRVISTAGIIASHGGLGPIQRDALEGEGVSVCNGILGEPRVRFDQWGWFPEHVGLDSDTESDDEWGA</sequence>
<gene>
    <name evidence="1" type="ORF">BV22DRAFT_1073050</name>
</gene>